<protein>
    <submittedName>
        <fullName evidence="2">Uncharacterized protein</fullName>
    </submittedName>
</protein>
<dbReference type="RefSeq" id="WP_319063416.1">
    <property type="nucleotide sequence ID" value="NZ_JARAYT010000010.1"/>
</dbReference>
<name>A0ABU4NSL2_9ACTN</name>
<feature type="region of interest" description="Disordered" evidence="1">
    <location>
        <begin position="75"/>
        <end position="99"/>
    </location>
</feature>
<keyword evidence="3" id="KW-1185">Reference proteome</keyword>
<feature type="compositionally biased region" description="Basic and acidic residues" evidence="1">
    <location>
        <begin position="77"/>
        <end position="92"/>
    </location>
</feature>
<evidence type="ECO:0000313" key="2">
    <source>
        <dbReference type="EMBL" id="MDX3705344.1"/>
    </source>
</evidence>
<reference evidence="2 3" key="1">
    <citation type="journal article" date="2023" name="Microb. Genom.">
        <title>Mesoterricola silvestris gen. nov., sp. nov., Mesoterricola sediminis sp. nov., Geothrix oryzae sp. nov., Geothrix edaphica sp. nov., Geothrix rubra sp. nov., and Geothrix limicola sp. nov., six novel members of Acidobacteriota isolated from soils.</title>
        <authorList>
            <person name="Weisberg A.J."/>
            <person name="Pearce E."/>
            <person name="Kramer C.G."/>
            <person name="Chang J.H."/>
            <person name="Clarke C.R."/>
        </authorList>
    </citation>
    <scope>NUCLEOTIDE SEQUENCE [LARGE SCALE GENOMIC DNA]</scope>
    <source>
        <strain evidence="2 3">ID09-01A</strain>
    </source>
</reference>
<accession>A0ABU4NSL2</accession>
<dbReference type="Proteomes" id="UP001271274">
    <property type="component" value="Unassembled WGS sequence"/>
</dbReference>
<gene>
    <name evidence="2" type="ORF">PV662_37490</name>
</gene>
<evidence type="ECO:0000256" key="1">
    <source>
        <dbReference type="SAM" id="MobiDB-lite"/>
    </source>
</evidence>
<proteinExistence type="predicted"/>
<organism evidence="2 3">
    <name type="scientific">Streptomyces europaeiscabiei</name>
    <dbReference type="NCBI Taxonomy" id="146819"/>
    <lineage>
        <taxon>Bacteria</taxon>
        <taxon>Bacillati</taxon>
        <taxon>Actinomycetota</taxon>
        <taxon>Actinomycetes</taxon>
        <taxon>Kitasatosporales</taxon>
        <taxon>Streptomycetaceae</taxon>
        <taxon>Streptomyces</taxon>
    </lineage>
</organism>
<comment type="caution">
    <text evidence="2">The sequence shown here is derived from an EMBL/GenBank/DDBJ whole genome shotgun (WGS) entry which is preliminary data.</text>
</comment>
<evidence type="ECO:0000313" key="3">
    <source>
        <dbReference type="Proteomes" id="UP001271274"/>
    </source>
</evidence>
<dbReference type="EMBL" id="JARAYU010000018">
    <property type="protein sequence ID" value="MDX3705344.1"/>
    <property type="molecule type" value="Genomic_DNA"/>
</dbReference>
<sequence>MNGYEHYRRAEELLDESNEPGVVHTVTGERLTYKHNDAERGHMIASSHVHALLALSAATADATAFQRSLYEANGLEIPEKEARKRRTADRNADAANDYL</sequence>